<dbReference type="RefSeq" id="XP_067170728.1">
    <property type="nucleotide sequence ID" value="XM_067314627.1"/>
</dbReference>
<organism evidence="5 6">
    <name type="scientific">Apteryx mantelli</name>
    <name type="common">North Island brown kiwi</name>
    <dbReference type="NCBI Taxonomy" id="2696672"/>
    <lineage>
        <taxon>Eukaryota</taxon>
        <taxon>Metazoa</taxon>
        <taxon>Chordata</taxon>
        <taxon>Craniata</taxon>
        <taxon>Vertebrata</taxon>
        <taxon>Euteleostomi</taxon>
        <taxon>Archelosauria</taxon>
        <taxon>Archosauria</taxon>
        <taxon>Dinosauria</taxon>
        <taxon>Saurischia</taxon>
        <taxon>Theropoda</taxon>
        <taxon>Coelurosauria</taxon>
        <taxon>Aves</taxon>
        <taxon>Palaeognathae</taxon>
        <taxon>Apterygiformes</taxon>
        <taxon>Apterygidae</taxon>
        <taxon>Apteryx</taxon>
    </lineage>
</organism>
<evidence type="ECO:0000313" key="6">
    <source>
        <dbReference type="RefSeq" id="XP_067170728.1"/>
    </source>
</evidence>
<dbReference type="PANTHER" id="PTHR36859:SF1">
    <property type="entry name" value="PROTEIN HIDE1"/>
    <property type="match status" value="1"/>
</dbReference>
<proteinExistence type="predicted"/>
<evidence type="ECO:0000256" key="2">
    <source>
        <dbReference type="SAM" id="Phobius"/>
    </source>
</evidence>
<keyword evidence="2" id="KW-0812">Transmembrane</keyword>
<feature type="chain" id="PRO_5047001013" evidence="3">
    <location>
        <begin position="18"/>
        <end position="245"/>
    </location>
</feature>
<evidence type="ECO:0000313" key="5">
    <source>
        <dbReference type="Proteomes" id="UP001652627"/>
    </source>
</evidence>
<dbReference type="InterPro" id="IPR041066">
    <property type="entry name" value="C19orf38_Ig"/>
</dbReference>
<feature type="domain" description="C19orf38 Ig" evidence="4">
    <location>
        <begin position="33"/>
        <end position="112"/>
    </location>
</feature>
<evidence type="ECO:0000256" key="3">
    <source>
        <dbReference type="SAM" id="SignalP"/>
    </source>
</evidence>
<dbReference type="PANTHER" id="PTHR36859">
    <property type="entry name" value="PROTEIN HIDE1"/>
    <property type="match status" value="1"/>
</dbReference>
<reference evidence="6" key="1">
    <citation type="submission" date="2025-08" db="UniProtKB">
        <authorList>
            <consortium name="RefSeq"/>
        </authorList>
    </citation>
    <scope>IDENTIFICATION</scope>
    <source>
        <tissue evidence="6">Blood</tissue>
    </source>
</reference>
<accession>A0ABM4G0J4</accession>
<evidence type="ECO:0000256" key="1">
    <source>
        <dbReference type="SAM" id="MobiDB-lite"/>
    </source>
</evidence>
<name>A0ABM4G0J4_9AVES</name>
<keyword evidence="5" id="KW-1185">Reference proteome</keyword>
<gene>
    <name evidence="6" type="primary">C36H19orf38</name>
</gene>
<keyword evidence="2" id="KW-1133">Transmembrane helix</keyword>
<keyword evidence="2" id="KW-0472">Membrane</keyword>
<dbReference type="GeneID" id="106492241"/>
<feature type="transmembrane region" description="Helical" evidence="2">
    <location>
        <begin position="143"/>
        <end position="165"/>
    </location>
</feature>
<protein>
    <submittedName>
        <fullName evidence="6">Protein HIDE1 isoform X1</fullName>
    </submittedName>
</protein>
<dbReference type="InterPro" id="IPR040438">
    <property type="entry name" value="HIDE1"/>
</dbReference>
<dbReference type="Pfam" id="PF17737">
    <property type="entry name" value="Ig_C19orf38"/>
    <property type="match status" value="1"/>
</dbReference>
<feature type="region of interest" description="Disordered" evidence="1">
    <location>
        <begin position="206"/>
        <end position="245"/>
    </location>
</feature>
<sequence>MMIMMMKFLFLVAGAVAAPELSPPPLGLLSGEEGGPVRISCFAPRNYAGSTFELFGVGASRPVQSVSAEPGQYKVDFVLDGAALGFRCYRCRYRSYNGSAWQSSHFSTEIMVNASADSSCAPPAVPTGPPWPTATTLRQDRSWLLPVALSAAGLVLLVAVLAVVAQRVKARRQQTKRDQESCWTETRYPTTELSYENCTFAVSLSGSRGAESGRTTAPSPEPPEKRPSRAASPETPHFSTFKALE</sequence>
<dbReference type="Proteomes" id="UP001652627">
    <property type="component" value="Chromosome 36"/>
</dbReference>
<feature type="signal peptide" evidence="3">
    <location>
        <begin position="1"/>
        <end position="17"/>
    </location>
</feature>
<keyword evidence="3" id="KW-0732">Signal</keyword>
<evidence type="ECO:0000259" key="4">
    <source>
        <dbReference type="Pfam" id="PF17737"/>
    </source>
</evidence>